<evidence type="ECO:0000313" key="4">
    <source>
        <dbReference type="EMBL" id="KAJ8421855.1"/>
    </source>
</evidence>
<dbReference type="PROSITE" id="PS50891">
    <property type="entry name" value="LOB"/>
    <property type="match status" value="1"/>
</dbReference>
<comment type="caution">
    <text evidence="4">The sequence shown here is derived from an EMBL/GenBank/DDBJ whole genome shotgun (WGS) entry which is preliminary data.</text>
</comment>
<name>A0A9Q1GJR2_9CARY</name>
<sequence>MRKDQGQDHGQDRSVGHEPTRRASSSCAACKLLKRRCTKDCIFAPYFRADEPKKFAKVHKVFGASNVSKILQEVPLEHRHDAILSLSYEAEARLLDPVYGCLAPIAFLQHRMAQLLRDLAHARARLARYAAIHDGPPPPPLPLPSELVLQQQQQLFSVGLIDQKIQMHTTLPLISNEVICERYDGVPKRGEVDRVAMFQNDRINNSEWSSHNSVNCISMYATYWVLALLHPSLP</sequence>
<organism evidence="4 5">
    <name type="scientific">Carnegiea gigantea</name>
    <dbReference type="NCBI Taxonomy" id="171969"/>
    <lineage>
        <taxon>Eukaryota</taxon>
        <taxon>Viridiplantae</taxon>
        <taxon>Streptophyta</taxon>
        <taxon>Embryophyta</taxon>
        <taxon>Tracheophyta</taxon>
        <taxon>Spermatophyta</taxon>
        <taxon>Magnoliopsida</taxon>
        <taxon>eudicotyledons</taxon>
        <taxon>Gunneridae</taxon>
        <taxon>Pentapetalae</taxon>
        <taxon>Caryophyllales</taxon>
        <taxon>Cactineae</taxon>
        <taxon>Cactaceae</taxon>
        <taxon>Cactoideae</taxon>
        <taxon>Echinocereeae</taxon>
        <taxon>Carnegiea</taxon>
    </lineage>
</organism>
<comment type="similarity">
    <text evidence="1">Belongs to the LOB domain-containing protein family.</text>
</comment>
<keyword evidence="5" id="KW-1185">Reference proteome</keyword>
<dbReference type="Proteomes" id="UP001153076">
    <property type="component" value="Unassembled WGS sequence"/>
</dbReference>
<evidence type="ECO:0000313" key="5">
    <source>
        <dbReference type="Proteomes" id="UP001153076"/>
    </source>
</evidence>
<dbReference type="Pfam" id="PF03195">
    <property type="entry name" value="LOB"/>
    <property type="match status" value="1"/>
</dbReference>
<feature type="domain" description="LOB" evidence="3">
    <location>
        <begin position="25"/>
        <end position="126"/>
    </location>
</feature>
<dbReference type="PANTHER" id="PTHR31301:SF24">
    <property type="entry name" value="LOB DOMAIN-CONTAINING PROTEIN 21"/>
    <property type="match status" value="1"/>
</dbReference>
<proteinExistence type="inferred from homology"/>
<evidence type="ECO:0000256" key="1">
    <source>
        <dbReference type="ARBA" id="ARBA00005474"/>
    </source>
</evidence>
<reference evidence="4" key="1">
    <citation type="submission" date="2022-04" db="EMBL/GenBank/DDBJ databases">
        <title>Carnegiea gigantea Genome sequencing and assembly v2.</title>
        <authorList>
            <person name="Copetti D."/>
            <person name="Sanderson M.J."/>
            <person name="Burquez A."/>
            <person name="Wojciechowski M.F."/>
        </authorList>
    </citation>
    <scope>NUCLEOTIDE SEQUENCE</scope>
    <source>
        <strain evidence="4">SGP5-SGP5p</strain>
        <tissue evidence="4">Aerial part</tissue>
    </source>
</reference>
<dbReference type="AlphaFoldDB" id="A0A9Q1GJR2"/>
<protein>
    <recommendedName>
        <fullName evidence="3">LOB domain-containing protein</fullName>
    </recommendedName>
</protein>
<dbReference type="PANTHER" id="PTHR31301">
    <property type="entry name" value="LOB DOMAIN-CONTAINING PROTEIN 4-RELATED"/>
    <property type="match status" value="1"/>
</dbReference>
<evidence type="ECO:0000259" key="3">
    <source>
        <dbReference type="PROSITE" id="PS50891"/>
    </source>
</evidence>
<dbReference type="InterPro" id="IPR004883">
    <property type="entry name" value="LOB"/>
</dbReference>
<dbReference type="EMBL" id="JAKOGI010002498">
    <property type="protein sequence ID" value="KAJ8421855.1"/>
    <property type="molecule type" value="Genomic_DNA"/>
</dbReference>
<feature type="region of interest" description="Disordered" evidence="2">
    <location>
        <begin position="1"/>
        <end position="20"/>
    </location>
</feature>
<evidence type="ECO:0000256" key="2">
    <source>
        <dbReference type="SAM" id="MobiDB-lite"/>
    </source>
</evidence>
<accession>A0A9Q1GJR2</accession>
<dbReference type="OrthoDB" id="1925971at2759"/>
<gene>
    <name evidence="4" type="ORF">Cgig2_007837</name>
</gene>